<dbReference type="SUPFAM" id="SSF49313">
    <property type="entry name" value="Cadherin-like"/>
    <property type="match status" value="3"/>
</dbReference>
<keyword evidence="4" id="KW-1003">Cell membrane</keyword>
<dbReference type="Pfam" id="PF08758">
    <property type="entry name" value="Cadherin_pro"/>
    <property type="match status" value="1"/>
</dbReference>
<dbReference type="GO" id="GO:0030057">
    <property type="term" value="C:desmosome"/>
    <property type="evidence" value="ECO:0007669"/>
    <property type="project" value="UniProtKB-SubCell"/>
</dbReference>
<dbReference type="GO" id="GO:0016339">
    <property type="term" value="P:calcium-dependent cell-cell adhesion via plasma membrane cell adhesion molecules"/>
    <property type="evidence" value="ECO:0007669"/>
    <property type="project" value="TreeGrafter"/>
</dbReference>
<evidence type="ECO:0000313" key="16">
    <source>
        <dbReference type="EMBL" id="KAF6406351.1"/>
    </source>
</evidence>
<dbReference type="InterPro" id="IPR015919">
    <property type="entry name" value="Cadherin-like_sf"/>
</dbReference>
<organism evidence="16 17">
    <name type="scientific">Molossus molossus</name>
    <name type="common">Pallas' mastiff bat</name>
    <name type="synonym">Vespertilio molossus</name>
    <dbReference type="NCBI Taxonomy" id="27622"/>
    <lineage>
        <taxon>Eukaryota</taxon>
        <taxon>Metazoa</taxon>
        <taxon>Chordata</taxon>
        <taxon>Craniata</taxon>
        <taxon>Vertebrata</taxon>
        <taxon>Euteleostomi</taxon>
        <taxon>Mammalia</taxon>
        <taxon>Eutheria</taxon>
        <taxon>Laurasiatheria</taxon>
        <taxon>Chiroptera</taxon>
        <taxon>Yangochiroptera</taxon>
        <taxon>Molossidae</taxon>
        <taxon>Molossus</taxon>
    </lineage>
</organism>
<dbReference type="InterPro" id="IPR002126">
    <property type="entry name" value="Cadherin-like_dom"/>
</dbReference>
<evidence type="ECO:0000259" key="15">
    <source>
        <dbReference type="PROSITE" id="PS50268"/>
    </source>
</evidence>
<dbReference type="SMART" id="SM01055">
    <property type="entry name" value="Cadherin_pro"/>
    <property type="match status" value="1"/>
</dbReference>
<dbReference type="GO" id="GO:0044331">
    <property type="term" value="P:cell-cell adhesion mediated by cadherin"/>
    <property type="evidence" value="ECO:0007669"/>
    <property type="project" value="TreeGrafter"/>
</dbReference>
<keyword evidence="9 13" id="KW-0106">Calcium</keyword>
<dbReference type="Pfam" id="PF00028">
    <property type="entry name" value="Cadherin"/>
    <property type="match status" value="1"/>
</dbReference>
<reference evidence="16 17" key="1">
    <citation type="journal article" date="2020" name="Nature">
        <title>Six reference-quality genomes reveal evolution of bat adaptations.</title>
        <authorList>
            <person name="Jebb D."/>
            <person name="Huang Z."/>
            <person name="Pippel M."/>
            <person name="Hughes G.M."/>
            <person name="Lavrichenko K."/>
            <person name="Devanna P."/>
            <person name="Winkler S."/>
            <person name="Jermiin L.S."/>
            <person name="Skirmuntt E.C."/>
            <person name="Katzourakis A."/>
            <person name="Burkitt-Gray L."/>
            <person name="Ray D.A."/>
            <person name="Sullivan K.A.M."/>
            <person name="Roscito J.G."/>
            <person name="Kirilenko B.M."/>
            <person name="Davalos L.M."/>
            <person name="Corthals A.P."/>
            <person name="Power M.L."/>
            <person name="Jones G."/>
            <person name="Ransome R.D."/>
            <person name="Dechmann D.K.N."/>
            <person name="Locatelli A.G."/>
            <person name="Puechmaille S.J."/>
            <person name="Fedrigo O."/>
            <person name="Jarvis E.D."/>
            <person name="Hiller M."/>
            <person name="Vernes S.C."/>
            <person name="Myers E.W."/>
            <person name="Teeling E.C."/>
        </authorList>
    </citation>
    <scope>NUCLEOTIDE SEQUENCE [LARGE SCALE GENOMIC DNA]</scope>
    <source>
        <strain evidence="16">MMolMol1</strain>
        <tissue evidence="16">Muscle</tissue>
    </source>
</reference>
<comment type="subcellular location">
    <subcellularLocation>
        <location evidence="2">Cell junction</location>
        <location evidence="2">Adherens junction</location>
    </subcellularLocation>
    <subcellularLocation>
        <location evidence="3">Cell junction</location>
        <location evidence="3">Desmosome</location>
    </subcellularLocation>
    <subcellularLocation>
        <location evidence="1">Cell membrane</location>
    </subcellularLocation>
</comment>
<evidence type="ECO:0000256" key="14">
    <source>
        <dbReference type="SAM" id="SignalP"/>
    </source>
</evidence>
<keyword evidence="17" id="KW-1185">Reference proteome</keyword>
<evidence type="ECO:0000256" key="7">
    <source>
        <dbReference type="ARBA" id="ARBA00022729"/>
    </source>
</evidence>
<feature type="signal peptide" evidence="14">
    <location>
        <begin position="1"/>
        <end position="22"/>
    </location>
</feature>
<dbReference type="FunFam" id="2.60.40.60:FF:000191">
    <property type="entry name" value="Cadherin 1"/>
    <property type="match status" value="1"/>
</dbReference>
<evidence type="ECO:0000256" key="4">
    <source>
        <dbReference type="ARBA" id="ARBA00022475"/>
    </source>
</evidence>
<dbReference type="GO" id="GO:0000902">
    <property type="term" value="P:cell morphogenesis"/>
    <property type="evidence" value="ECO:0007669"/>
    <property type="project" value="TreeGrafter"/>
</dbReference>
<dbReference type="InterPro" id="IPR014868">
    <property type="entry name" value="Cadherin_pro_dom"/>
</dbReference>
<dbReference type="PROSITE" id="PS50268">
    <property type="entry name" value="CADHERIN_2"/>
    <property type="match status" value="1"/>
</dbReference>
<dbReference type="CDD" id="cd11304">
    <property type="entry name" value="Cadherin_repeat"/>
    <property type="match status" value="1"/>
</dbReference>
<evidence type="ECO:0000256" key="10">
    <source>
        <dbReference type="ARBA" id="ARBA00022889"/>
    </source>
</evidence>
<accession>A0A7J8C632</accession>
<dbReference type="GO" id="GO:0008013">
    <property type="term" value="F:beta-catenin binding"/>
    <property type="evidence" value="ECO:0007669"/>
    <property type="project" value="TreeGrafter"/>
</dbReference>
<evidence type="ECO:0000256" key="9">
    <source>
        <dbReference type="ARBA" id="ARBA00022837"/>
    </source>
</evidence>
<evidence type="ECO:0000256" key="1">
    <source>
        <dbReference type="ARBA" id="ARBA00004236"/>
    </source>
</evidence>
<evidence type="ECO:0000256" key="3">
    <source>
        <dbReference type="ARBA" id="ARBA00004568"/>
    </source>
</evidence>
<dbReference type="PRINTS" id="PR00205">
    <property type="entry name" value="CADHERIN"/>
</dbReference>
<keyword evidence="11" id="KW-0472">Membrane</keyword>
<keyword evidence="12" id="KW-0325">Glycoprotein</keyword>
<dbReference type="InterPro" id="IPR039808">
    <property type="entry name" value="Cadherin"/>
</dbReference>
<dbReference type="InterPro" id="IPR020894">
    <property type="entry name" value="Cadherin_CS"/>
</dbReference>
<dbReference type="GO" id="GO:0007156">
    <property type="term" value="P:homophilic cell adhesion via plasma membrane adhesion molecules"/>
    <property type="evidence" value="ECO:0007669"/>
    <property type="project" value="InterPro"/>
</dbReference>
<dbReference type="PANTHER" id="PTHR24027:SF319">
    <property type="entry name" value="CADHERIN-1"/>
    <property type="match status" value="1"/>
</dbReference>
<keyword evidence="10" id="KW-0130">Cell adhesion</keyword>
<dbReference type="GO" id="GO:0005509">
    <property type="term" value="F:calcium ion binding"/>
    <property type="evidence" value="ECO:0007669"/>
    <property type="project" value="UniProtKB-UniRule"/>
</dbReference>
<evidence type="ECO:0000256" key="2">
    <source>
        <dbReference type="ARBA" id="ARBA00004536"/>
    </source>
</evidence>
<dbReference type="AlphaFoldDB" id="A0A7J8C632"/>
<dbReference type="FunFam" id="2.60.40.60:FF:000022">
    <property type="entry name" value="Cadherin 2"/>
    <property type="match status" value="1"/>
</dbReference>
<dbReference type="PROSITE" id="PS00232">
    <property type="entry name" value="CADHERIN_1"/>
    <property type="match status" value="1"/>
</dbReference>
<name>A0A7J8C632_MOLMO</name>
<dbReference type="Proteomes" id="UP000550707">
    <property type="component" value="Unassembled WGS sequence"/>
</dbReference>
<evidence type="ECO:0000313" key="17">
    <source>
        <dbReference type="Proteomes" id="UP000550707"/>
    </source>
</evidence>
<dbReference type="GO" id="GO:0045296">
    <property type="term" value="F:cadherin binding"/>
    <property type="evidence" value="ECO:0007669"/>
    <property type="project" value="TreeGrafter"/>
</dbReference>
<evidence type="ECO:0000256" key="11">
    <source>
        <dbReference type="ARBA" id="ARBA00023136"/>
    </source>
</evidence>
<dbReference type="Gene3D" id="2.60.40.60">
    <property type="entry name" value="Cadherins"/>
    <property type="match status" value="3"/>
</dbReference>
<dbReference type="GO" id="GO:0007043">
    <property type="term" value="P:cell-cell junction assembly"/>
    <property type="evidence" value="ECO:0007669"/>
    <property type="project" value="TreeGrafter"/>
</dbReference>
<keyword evidence="7 14" id="KW-0732">Signal</keyword>
<feature type="domain" description="Cadherin" evidence="15">
    <location>
        <begin position="211"/>
        <end position="323"/>
    </location>
</feature>
<keyword evidence="5" id="KW-0165">Cleavage on pair of basic residues</keyword>
<dbReference type="SMART" id="SM00112">
    <property type="entry name" value="CA"/>
    <property type="match status" value="1"/>
</dbReference>
<proteinExistence type="predicted"/>
<dbReference type="PANTHER" id="PTHR24027">
    <property type="entry name" value="CADHERIN-23"/>
    <property type="match status" value="1"/>
</dbReference>
<dbReference type="GO" id="GO:0007416">
    <property type="term" value="P:synapse assembly"/>
    <property type="evidence" value="ECO:0007669"/>
    <property type="project" value="TreeGrafter"/>
</dbReference>
<comment type="caution">
    <text evidence="16">The sequence shown here is derived from an EMBL/GenBank/DDBJ whole genome shotgun (WGS) entry which is preliminary data.</text>
</comment>
<keyword evidence="8" id="KW-0677">Repeat</keyword>
<feature type="chain" id="PRO_5029488258" evidence="14">
    <location>
        <begin position="23"/>
        <end position="413"/>
    </location>
</feature>
<dbReference type="GO" id="GO:0005912">
    <property type="term" value="C:adherens junction"/>
    <property type="evidence" value="ECO:0007669"/>
    <property type="project" value="UniProtKB-SubCell"/>
</dbReference>
<dbReference type="EMBL" id="JACASF010000021">
    <property type="protein sequence ID" value="KAF6406351.1"/>
    <property type="molecule type" value="Genomic_DNA"/>
</dbReference>
<dbReference type="GO" id="GO:0043296">
    <property type="term" value="C:apical junction complex"/>
    <property type="evidence" value="ECO:0007669"/>
    <property type="project" value="TreeGrafter"/>
</dbReference>
<dbReference type="GO" id="GO:0005737">
    <property type="term" value="C:cytoplasm"/>
    <property type="evidence" value="ECO:0007669"/>
    <property type="project" value="TreeGrafter"/>
</dbReference>
<dbReference type="GO" id="GO:0016342">
    <property type="term" value="C:catenin complex"/>
    <property type="evidence" value="ECO:0007669"/>
    <property type="project" value="TreeGrafter"/>
</dbReference>
<evidence type="ECO:0000256" key="12">
    <source>
        <dbReference type="ARBA" id="ARBA00023180"/>
    </source>
</evidence>
<sequence>MGPPCRSLSALLLLLQVSPWLCQEPEPCHPGFGAQSYTFTVPRRHLERGRVLGRVSFEGCTGQPRTIYVSDDTRFKVGTDGVLTVKRPLQLHHPEMSFLVHAWDSTRRKLSTKVTLKAAVSDHHRHRHRDSLPEIQAEALTFPESHHGLRRQKRDWVIPPISCPENEKGPFPKNLVQLFSHAVSSNGNAIEDPMEIVITVTDQNDNRPEFTQAVFEGSVMEGALPGTSVMQVTATDADDEVNTYNAAIAYAIDSQDPMLPHDHMFTINRDTGVISVLTTGLDRENYPTYTLVVHAADLQGDGLSTTAKAVITVNDINDNPPIFDPTMYQGQVPENEADVIIATLKVTDADVPNTPAWRAMYTVLNDEEQFVVTTDPVTNDGILKTAKVCMVPGKMQKLTAQLAAHSLVPGLRF</sequence>
<dbReference type="GO" id="GO:0016477">
    <property type="term" value="P:cell migration"/>
    <property type="evidence" value="ECO:0007669"/>
    <property type="project" value="TreeGrafter"/>
</dbReference>
<protein>
    <submittedName>
        <fullName evidence="16">Cadherin 1</fullName>
    </submittedName>
</protein>
<evidence type="ECO:0000256" key="5">
    <source>
        <dbReference type="ARBA" id="ARBA00022685"/>
    </source>
</evidence>
<keyword evidence="6" id="KW-0479">Metal-binding</keyword>
<dbReference type="GO" id="GO:0034332">
    <property type="term" value="P:adherens junction organization"/>
    <property type="evidence" value="ECO:0007669"/>
    <property type="project" value="TreeGrafter"/>
</dbReference>
<dbReference type="FunFam" id="2.60.40.60:FF:000019">
    <property type="entry name" value="Cadherin 2"/>
    <property type="match status" value="1"/>
</dbReference>
<evidence type="ECO:0000256" key="8">
    <source>
        <dbReference type="ARBA" id="ARBA00022737"/>
    </source>
</evidence>
<evidence type="ECO:0000256" key="6">
    <source>
        <dbReference type="ARBA" id="ARBA00022723"/>
    </source>
</evidence>
<evidence type="ECO:0000256" key="13">
    <source>
        <dbReference type="PROSITE-ProRule" id="PRU00043"/>
    </source>
</evidence>
<dbReference type="GO" id="GO:0016600">
    <property type="term" value="C:flotillin complex"/>
    <property type="evidence" value="ECO:0007669"/>
    <property type="project" value="TreeGrafter"/>
</dbReference>
<gene>
    <name evidence="16" type="ORF">HJG59_002548</name>
</gene>